<dbReference type="GO" id="GO:0004853">
    <property type="term" value="F:uroporphyrinogen decarboxylase activity"/>
    <property type="evidence" value="ECO:0007669"/>
    <property type="project" value="InterPro"/>
</dbReference>
<dbReference type="InterPro" id="IPR038071">
    <property type="entry name" value="UROD/MetE-like_sf"/>
</dbReference>
<name>A0A9P6QRS0_9FUNG</name>
<dbReference type="Proteomes" id="UP000823405">
    <property type="component" value="Unassembled WGS sequence"/>
</dbReference>
<dbReference type="Pfam" id="PF01208">
    <property type="entry name" value="URO-D"/>
    <property type="match status" value="1"/>
</dbReference>
<dbReference type="PROSITE" id="PS00906">
    <property type="entry name" value="UROD_1"/>
    <property type="match status" value="1"/>
</dbReference>
<sequence length="221" mass="24917">MASMPRLSRSPLFRALTAILLVSTLTSALVIPRVKYQQYPFRSVTPSSSSSSASWMEQEQMDSTGKAFPRLKNDLILRAARGEETERVPVWVMRQAGRYLPEFRKVREEHDFFAIVRTPELATKVTLQPIDRYDGLLDAAIIFSDILVVPQAMGLVVEMLPGKGPSLPNPLTSPEDMKRLNKKVDVRKELQYVFDAITMTRHALNGRVPLIGFTGAPWTQM</sequence>
<dbReference type="OrthoDB" id="339900at2759"/>
<feature type="non-terminal residue" evidence="3">
    <location>
        <position position="1"/>
    </location>
</feature>
<reference evidence="3" key="1">
    <citation type="journal article" date="2020" name="Fungal Divers.">
        <title>Resolving the Mortierellaceae phylogeny through synthesis of multi-gene phylogenetics and phylogenomics.</title>
        <authorList>
            <person name="Vandepol N."/>
            <person name="Liber J."/>
            <person name="Desiro A."/>
            <person name="Na H."/>
            <person name="Kennedy M."/>
            <person name="Barry K."/>
            <person name="Grigoriev I.V."/>
            <person name="Miller A.N."/>
            <person name="O'Donnell K."/>
            <person name="Stajich J.E."/>
            <person name="Bonito G."/>
        </authorList>
    </citation>
    <scope>NUCLEOTIDE SEQUENCE</scope>
    <source>
        <strain evidence="3">NVP60</strain>
    </source>
</reference>
<dbReference type="Gene3D" id="3.20.20.210">
    <property type="match status" value="1"/>
</dbReference>
<dbReference type="SUPFAM" id="SSF51726">
    <property type="entry name" value="UROD/MetE-like"/>
    <property type="match status" value="1"/>
</dbReference>
<evidence type="ECO:0000259" key="2">
    <source>
        <dbReference type="PROSITE" id="PS00906"/>
    </source>
</evidence>
<proteinExistence type="predicted"/>
<accession>A0A9P6QRS0</accession>
<keyword evidence="4" id="KW-1185">Reference proteome</keyword>
<dbReference type="PANTHER" id="PTHR21091">
    <property type="entry name" value="METHYLTETRAHYDROFOLATE:HOMOCYSTEINE METHYLTRANSFERASE RELATED"/>
    <property type="match status" value="1"/>
</dbReference>
<dbReference type="InterPro" id="IPR000257">
    <property type="entry name" value="Uroporphyrinogen_deCOase"/>
</dbReference>
<evidence type="ECO:0000313" key="4">
    <source>
        <dbReference type="Proteomes" id="UP000823405"/>
    </source>
</evidence>
<keyword evidence="1" id="KW-0732">Signal</keyword>
<dbReference type="GO" id="GO:0006783">
    <property type="term" value="P:heme biosynthetic process"/>
    <property type="evidence" value="ECO:0007669"/>
    <property type="project" value="TreeGrafter"/>
</dbReference>
<evidence type="ECO:0000313" key="3">
    <source>
        <dbReference type="EMBL" id="KAG0296726.1"/>
    </source>
</evidence>
<evidence type="ECO:0000256" key="1">
    <source>
        <dbReference type="SAM" id="SignalP"/>
    </source>
</evidence>
<feature type="chain" id="PRO_5040244305" description="Uroporphyrinogen decarboxylase (URO-D) domain-containing protein" evidence="1">
    <location>
        <begin position="29"/>
        <end position="221"/>
    </location>
</feature>
<gene>
    <name evidence="3" type="ORF">BGZ97_004463</name>
</gene>
<organism evidence="3 4">
    <name type="scientific">Linnemannia gamsii</name>
    <dbReference type="NCBI Taxonomy" id="64522"/>
    <lineage>
        <taxon>Eukaryota</taxon>
        <taxon>Fungi</taxon>
        <taxon>Fungi incertae sedis</taxon>
        <taxon>Mucoromycota</taxon>
        <taxon>Mortierellomycotina</taxon>
        <taxon>Mortierellomycetes</taxon>
        <taxon>Mortierellales</taxon>
        <taxon>Mortierellaceae</taxon>
        <taxon>Linnemannia</taxon>
    </lineage>
</organism>
<dbReference type="AlphaFoldDB" id="A0A9P6QRS0"/>
<dbReference type="PANTHER" id="PTHR21091:SF169">
    <property type="entry name" value="UROPORPHYRINOGEN DECARBOXYLASE"/>
    <property type="match status" value="1"/>
</dbReference>
<dbReference type="EMBL" id="JAAAIN010002115">
    <property type="protein sequence ID" value="KAG0296726.1"/>
    <property type="molecule type" value="Genomic_DNA"/>
</dbReference>
<dbReference type="GO" id="GO:0005829">
    <property type="term" value="C:cytosol"/>
    <property type="evidence" value="ECO:0007669"/>
    <property type="project" value="TreeGrafter"/>
</dbReference>
<protein>
    <recommendedName>
        <fullName evidence="2">Uroporphyrinogen decarboxylase (URO-D) domain-containing protein</fullName>
    </recommendedName>
</protein>
<feature type="signal peptide" evidence="1">
    <location>
        <begin position="1"/>
        <end position="28"/>
    </location>
</feature>
<comment type="caution">
    <text evidence="3">The sequence shown here is derived from an EMBL/GenBank/DDBJ whole genome shotgun (WGS) entry which is preliminary data.</text>
</comment>
<feature type="domain" description="Uroporphyrinogen decarboxylase (URO-D)" evidence="2">
    <location>
        <begin position="89"/>
        <end position="98"/>
    </location>
</feature>